<dbReference type="AlphaFoldDB" id="A0A9P6J7Q8"/>
<reference evidence="1" key="1">
    <citation type="journal article" date="2020" name="Fungal Divers.">
        <title>Resolving the Mortierellaceae phylogeny through synthesis of multi-gene phylogenetics and phylogenomics.</title>
        <authorList>
            <person name="Vandepol N."/>
            <person name="Liber J."/>
            <person name="Desiro A."/>
            <person name="Na H."/>
            <person name="Kennedy M."/>
            <person name="Barry K."/>
            <person name="Grigoriev I.V."/>
            <person name="Miller A.N."/>
            <person name="O'Donnell K."/>
            <person name="Stajich J.E."/>
            <person name="Bonito G."/>
        </authorList>
    </citation>
    <scope>NUCLEOTIDE SEQUENCE</scope>
    <source>
        <strain evidence="1">MES-2147</strain>
    </source>
</reference>
<gene>
    <name evidence="1" type="ORF">BGZ65_001144</name>
</gene>
<sequence>MDKAKLVREMQHEHPLVTLNVGTIKENSTRALTKCVGDNEEISPTPNAEPVPPLIDLQPNIRNCLQEVVRLASQTKRICQRAIAVYLERLSVSDIDPKVSAIENFLRLNGSTRNPRRIAPMSPMETVTFVFQSWNWSQFMEGQGTPE</sequence>
<evidence type="ECO:0000313" key="2">
    <source>
        <dbReference type="Proteomes" id="UP000749646"/>
    </source>
</evidence>
<dbReference type="OrthoDB" id="2438613at2759"/>
<organism evidence="1 2">
    <name type="scientific">Modicella reniformis</name>
    <dbReference type="NCBI Taxonomy" id="1440133"/>
    <lineage>
        <taxon>Eukaryota</taxon>
        <taxon>Fungi</taxon>
        <taxon>Fungi incertae sedis</taxon>
        <taxon>Mucoromycota</taxon>
        <taxon>Mortierellomycotina</taxon>
        <taxon>Mortierellomycetes</taxon>
        <taxon>Mortierellales</taxon>
        <taxon>Mortierellaceae</taxon>
        <taxon>Modicella</taxon>
    </lineage>
</organism>
<feature type="non-terminal residue" evidence="1">
    <location>
        <position position="147"/>
    </location>
</feature>
<comment type="caution">
    <text evidence="1">The sequence shown here is derived from an EMBL/GenBank/DDBJ whole genome shotgun (WGS) entry which is preliminary data.</text>
</comment>
<dbReference type="EMBL" id="JAAAHW010006156">
    <property type="protein sequence ID" value="KAF9964422.1"/>
    <property type="molecule type" value="Genomic_DNA"/>
</dbReference>
<accession>A0A9P6J7Q8</accession>
<evidence type="ECO:0000313" key="1">
    <source>
        <dbReference type="EMBL" id="KAF9964422.1"/>
    </source>
</evidence>
<dbReference type="Proteomes" id="UP000749646">
    <property type="component" value="Unassembled WGS sequence"/>
</dbReference>
<proteinExistence type="predicted"/>
<keyword evidence="2" id="KW-1185">Reference proteome</keyword>
<name>A0A9P6J7Q8_9FUNG</name>
<protein>
    <submittedName>
        <fullName evidence="1">Uncharacterized protein</fullName>
    </submittedName>
</protein>